<dbReference type="Proteomes" id="UP000015530">
    <property type="component" value="Unassembled WGS sequence"/>
</dbReference>
<evidence type="ECO:0000313" key="1">
    <source>
        <dbReference type="EMBL" id="EQB50562.1"/>
    </source>
</evidence>
<protein>
    <submittedName>
        <fullName evidence="1">Uncharacterized protein</fullName>
    </submittedName>
</protein>
<dbReference type="OrthoDB" id="4776572at2759"/>
<dbReference type="EMBL" id="AMYD01002011">
    <property type="protein sequence ID" value="EQB50562.1"/>
    <property type="molecule type" value="Genomic_DNA"/>
</dbReference>
<dbReference type="HOGENOM" id="CLU_2757617_0_0_1"/>
<name>T0K536_COLGC</name>
<accession>T0K536</accession>
<comment type="caution">
    <text evidence="1">The sequence shown here is derived from an EMBL/GenBank/DDBJ whole genome shotgun (WGS) entry which is preliminary data.</text>
</comment>
<gene>
    <name evidence="1" type="ORF">CGLO_09987</name>
</gene>
<dbReference type="AlphaFoldDB" id="T0K536"/>
<reference evidence="2" key="1">
    <citation type="journal article" date="2013" name="Mol. Plant Microbe Interact.">
        <title>Global aspects of pacC regulation of pathogenicity genes in Colletotrichum gloeosporioides as revealed by transcriptome analysis.</title>
        <authorList>
            <person name="Alkan N."/>
            <person name="Meng X."/>
            <person name="Friedlander G."/>
            <person name="Reuveni E."/>
            <person name="Sukno S."/>
            <person name="Sherman A."/>
            <person name="Thon M."/>
            <person name="Fluhr R."/>
            <person name="Prusky D."/>
        </authorList>
    </citation>
    <scope>NUCLEOTIDE SEQUENCE [LARGE SCALE GENOMIC DNA]</scope>
    <source>
        <strain evidence="2">Cg-14</strain>
    </source>
</reference>
<proteinExistence type="predicted"/>
<evidence type="ECO:0000313" key="2">
    <source>
        <dbReference type="Proteomes" id="UP000015530"/>
    </source>
</evidence>
<sequence length="70" mass="8114">MHWCIDEGSMILGLEDGVSRPRARNEGIAVNHTTAYYQKLHNSKKMDEQGIEPWTTHMLSEYYTTKPFAQ</sequence>
<organism evidence="1 2">
    <name type="scientific">Colletotrichum gloeosporioides (strain Cg-14)</name>
    <name type="common">Anthracnose fungus</name>
    <name type="synonym">Glomerella cingulata</name>
    <dbReference type="NCBI Taxonomy" id="1237896"/>
    <lineage>
        <taxon>Eukaryota</taxon>
        <taxon>Fungi</taxon>
        <taxon>Dikarya</taxon>
        <taxon>Ascomycota</taxon>
        <taxon>Pezizomycotina</taxon>
        <taxon>Sordariomycetes</taxon>
        <taxon>Hypocreomycetidae</taxon>
        <taxon>Glomerellales</taxon>
        <taxon>Glomerellaceae</taxon>
        <taxon>Colletotrichum</taxon>
        <taxon>Colletotrichum gloeosporioides species complex</taxon>
    </lineage>
</organism>